<evidence type="ECO:0000313" key="2">
    <source>
        <dbReference type="Proteomes" id="UP000074914"/>
    </source>
</evidence>
<protein>
    <submittedName>
        <fullName evidence="1">Uncharacterized protein</fullName>
    </submittedName>
</protein>
<dbReference type="Proteomes" id="UP000074914">
    <property type="component" value="Chromosome"/>
</dbReference>
<evidence type="ECO:0000313" key="1">
    <source>
        <dbReference type="EMBL" id="AMP14319.1"/>
    </source>
</evidence>
<reference evidence="1 2" key="1">
    <citation type="submission" date="2015-11" db="EMBL/GenBank/DDBJ databases">
        <title>Exploring the genomic traits of fungus-feeding bacterial genus Collimonas.</title>
        <authorList>
            <person name="Song C."/>
            <person name="Schmidt R."/>
            <person name="de Jager V."/>
            <person name="Krzyzanowska D."/>
            <person name="Jongedijk E."/>
            <person name="Cankar K."/>
            <person name="Beekwilder J."/>
            <person name="van Veen A."/>
            <person name="de Boer W."/>
            <person name="van Veen J.A."/>
            <person name="Garbeva P."/>
        </authorList>
    </citation>
    <scope>NUCLEOTIDE SEQUENCE [LARGE SCALE GENOMIC DNA]</scope>
    <source>
        <strain evidence="1 2">Ter291</strain>
    </source>
</reference>
<organism evidence="1 2">
    <name type="scientific">Collimonas pratensis</name>
    <dbReference type="NCBI Taxonomy" id="279113"/>
    <lineage>
        <taxon>Bacteria</taxon>
        <taxon>Pseudomonadati</taxon>
        <taxon>Pseudomonadota</taxon>
        <taxon>Betaproteobacteria</taxon>
        <taxon>Burkholderiales</taxon>
        <taxon>Oxalobacteraceae</taxon>
        <taxon>Collimonas</taxon>
    </lineage>
</organism>
<proteinExistence type="predicted"/>
<name>A0ABN4MC96_9BURK</name>
<keyword evidence="2" id="KW-1185">Reference proteome</keyword>
<sequence>MVVISQKISQKNRSSQLDYNVPIFEAVAGERKIAFESPVLKRKE</sequence>
<gene>
    <name evidence="1" type="ORF">CPter291_2055</name>
</gene>
<dbReference type="EMBL" id="CP013236">
    <property type="protein sequence ID" value="AMP14319.1"/>
    <property type="molecule type" value="Genomic_DNA"/>
</dbReference>
<accession>A0ABN4MC96</accession>